<dbReference type="Proteomes" id="UP000662747">
    <property type="component" value="Chromosome"/>
</dbReference>
<keyword evidence="3" id="KW-1185">Reference proteome</keyword>
<gene>
    <name evidence="2" type="ORF">JY651_41900</name>
</gene>
<evidence type="ECO:0000256" key="1">
    <source>
        <dbReference type="SAM" id="MobiDB-lite"/>
    </source>
</evidence>
<accession>A0ABX7NVZ9</accession>
<evidence type="ECO:0000313" key="2">
    <source>
        <dbReference type="EMBL" id="QSQ21655.1"/>
    </source>
</evidence>
<organism evidence="2 3">
    <name type="scientific">Pyxidicoccus parkwayensis</name>
    <dbReference type="NCBI Taxonomy" id="2813578"/>
    <lineage>
        <taxon>Bacteria</taxon>
        <taxon>Pseudomonadati</taxon>
        <taxon>Myxococcota</taxon>
        <taxon>Myxococcia</taxon>
        <taxon>Myxococcales</taxon>
        <taxon>Cystobacterineae</taxon>
        <taxon>Myxococcaceae</taxon>
        <taxon>Pyxidicoccus</taxon>
    </lineage>
</organism>
<name>A0ABX7NVZ9_9BACT</name>
<evidence type="ECO:0000313" key="3">
    <source>
        <dbReference type="Proteomes" id="UP000662747"/>
    </source>
</evidence>
<feature type="region of interest" description="Disordered" evidence="1">
    <location>
        <begin position="1"/>
        <end position="23"/>
    </location>
</feature>
<proteinExistence type="predicted"/>
<dbReference type="EMBL" id="CP071090">
    <property type="protein sequence ID" value="QSQ21655.1"/>
    <property type="molecule type" value="Genomic_DNA"/>
</dbReference>
<dbReference type="RefSeq" id="WP_206723232.1">
    <property type="nucleotide sequence ID" value="NZ_CP071090.1"/>
</dbReference>
<protein>
    <submittedName>
        <fullName evidence="2">Uncharacterized protein</fullName>
    </submittedName>
</protein>
<reference evidence="2 3" key="1">
    <citation type="submission" date="2021-02" db="EMBL/GenBank/DDBJ databases">
        <title>De Novo genome assembly of isolated myxobacteria.</title>
        <authorList>
            <person name="Stevens D.C."/>
        </authorList>
    </citation>
    <scope>NUCLEOTIDE SEQUENCE [LARGE SCALE GENOMIC DNA]</scope>
    <source>
        <strain evidence="3">SCPEA02</strain>
    </source>
</reference>
<sequence>MNATPIRNQKGEPTNADASAAQKPRATLTDADFLAAVEAATYPGADFRHRAHVRLAWLCLREHGFESGLERVRTLIQRYAAALGATGKYHETLTRAWAELVQVGLEAAPGHTSFDAFLDARPELTDSRLLDRHYRKETLDSPEARAGWVPPDVAPLPPRKPRTGAE</sequence>
<feature type="region of interest" description="Disordered" evidence="1">
    <location>
        <begin position="141"/>
        <end position="166"/>
    </location>
</feature>